<comment type="caution">
    <text evidence="1">The sequence shown here is derived from an EMBL/GenBank/DDBJ whole genome shotgun (WGS) entry which is preliminary data.</text>
</comment>
<dbReference type="EMBL" id="JASBRG010000005">
    <property type="protein sequence ID" value="MDI3319979.1"/>
    <property type="molecule type" value="Genomic_DNA"/>
</dbReference>
<sequence length="211" mass="23859">MAENKGKAISIRAYAALLKVDEKTVRKARDAGLIKEGYDPETKKIFPEIADREWGYSQVIKPKAGVSKEKAAKKLFEKFDNNDKDDFSFDADEDENKWMDEEEIRTGTLVSEIKVTSSLTAQEAVRRKLIVELALDKKKLEEAEGILVRRDAVEKALFLLGNELKRALLDIPSRCIADVLASKNEVEGMKILNDELSHVLNIYGQLKQNSF</sequence>
<name>A0ABT6RDN5_9BACT</name>
<reference evidence="1 2" key="1">
    <citation type="submission" date="2023-05" db="EMBL/GenBank/DDBJ databases">
        <title>Genome sequence of Pinibacter sp. MAH-24.</title>
        <authorList>
            <person name="Huq M.A."/>
        </authorList>
    </citation>
    <scope>NUCLEOTIDE SEQUENCE [LARGE SCALE GENOMIC DNA]</scope>
    <source>
        <strain evidence="1 2">MAH-24</strain>
    </source>
</reference>
<evidence type="ECO:0000313" key="2">
    <source>
        <dbReference type="Proteomes" id="UP001226434"/>
    </source>
</evidence>
<gene>
    <name evidence="1" type="ORF">QJ048_09365</name>
</gene>
<dbReference type="RefSeq" id="WP_282334079.1">
    <property type="nucleotide sequence ID" value="NZ_JASBRG010000005.1"/>
</dbReference>
<evidence type="ECO:0000313" key="1">
    <source>
        <dbReference type="EMBL" id="MDI3319979.1"/>
    </source>
</evidence>
<organism evidence="1 2">
    <name type="scientific">Pinibacter soli</name>
    <dbReference type="NCBI Taxonomy" id="3044211"/>
    <lineage>
        <taxon>Bacteria</taxon>
        <taxon>Pseudomonadati</taxon>
        <taxon>Bacteroidota</taxon>
        <taxon>Chitinophagia</taxon>
        <taxon>Chitinophagales</taxon>
        <taxon>Chitinophagaceae</taxon>
        <taxon>Pinibacter</taxon>
    </lineage>
</organism>
<accession>A0ABT6RDN5</accession>
<evidence type="ECO:0008006" key="3">
    <source>
        <dbReference type="Google" id="ProtNLM"/>
    </source>
</evidence>
<dbReference type="Proteomes" id="UP001226434">
    <property type="component" value="Unassembled WGS sequence"/>
</dbReference>
<keyword evidence="2" id="KW-1185">Reference proteome</keyword>
<protein>
    <recommendedName>
        <fullName evidence="3">Terminase small subunit</fullName>
    </recommendedName>
</protein>
<proteinExistence type="predicted"/>